<evidence type="ECO:0000256" key="1">
    <source>
        <dbReference type="ARBA" id="ARBA00002838"/>
    </source>
</evidence>
<dbReference type="PANTHER" id="PTHR12731">
    <property type="entry name" value="TRANSLOCON-ASSOCIATED PROTEIN, DELTA SUBUNIT"/>
    <property type="match status" value="1"/>
</dbReference>
<evidence type="ECO:0000256" key="10">
    <source>
        <dbReference type="ARBA" id="ARBA00022843"/>
    </source>
</evidence>
<feature type="transmembrane region" description="Helical" evidence="15">
    <location>
        <begin position="69"/>
        <end position="88"/>
    </location>
</feature>
<keyword evidence="13" id="KW-1015">Disulfide bond</keyword>
<evidence type="ECO:0000256" key="11">
    <source>
        <dbReference type="ARBA" id="ARBA00022989"/>
    </source>
</evidence>
<reference evidence="16 17" key="1">
    <citation type="journal article" date="2023" name="BMC Biol.">
        <title>The compact genome of the sponge Oopsacas minuta (Hexactinellida) is lacking key metazoan core genes.</title>
        <authorList>
            <person name="Santini S."/>
            <person name="Schenkelaars Q."/>
            <person name="Jourda C."/>
            <person name="Duchesne M."/>
            <person name="Belahbib H."/>
            <person name="Rocher C."/>
            <person name="Selva M."/>
            <person name="Riesgo A."/>
            <person name="Vervoort M."/>
            <person name="Leys S.P."/>
            <person name="Kodjabachian L."/>
            <person name="Le Bivic A."/>
            <person name="Borchiellini C."/>
            <person name="Claverie J.M."/>
            <person name="Renard E."/>
        </authorList>
    </citation>
    <scope>NUCLEOTIDE SEQUENCE [LARGE SCALE GENOMIC DNA]</scope>
    <source>
        <strain evidence="16">SPO-2</strain>
    </source>
</reference>
<dbReference type="AlphaFoldDB" id="A0AAV7JD06"/>
<comment type="caution">
    <text evidence="16">The sequence shown here is derived from an EMBL/GenBank/DDBJ whole genome shotgun (WGS) entry which is preliminary data.</text>
</comment>
<keyword evidence="12 15" id="KW-0472">Membrane</keyword>
<evidence type="ECO:0000256" key="14">
    <source>
        <dbReference type="ARBA" id="ARBA00031791"/>
    </source>
</evidence>
<dbReference type="InterPro" id="IPR008855">
    <property type="entry name" value="TRAP-delta"/>
</dbReference>
<comment type="function">
    <text evidence="1">TRAP proteins are part of a complex whose function is to bind calcium to the ER membrane and thereby regulate the retention of ER resident proteins.</text>
</comment>
<dbReference type="Proteomes" id="UP001165289">
    <property type="component" value="Unassembled WGS sequence"/>
</dbReference>
<evidence type="ECO:0000256" key="4">
    <source>
        <dbReference type="ARBA" id="ARBA00011819"/>
    </source>
</evidence>
<keyword evidence="17" id="KW-1185">Reference proteome</keyword>
<evidence type="ECO:0000256" key="12">
    <source>
        <dbReference type="ARBA" id="ARBA00023136"/>
    </source>
</evidence>
<evidence type="ECO:0000256" key="7">
    <source>
        <dbReference type="ARBA" id="ARBA00022692"/>
    </source>
</evidence>
<keyword evidence="9" id="KW-0256">Endoplasmic reticulum</keyword>
<evidence type="ECO:0000256" key="2">
    <source>
        <dbReference type="ARBA" id="ARBA00004115"/>
    </source>
</evidence>
<evidence type="ECO:0000256" key="13">
    <source>
        <dbReference type="ARBA" id="ARBA00023157"/>
    </source>
</evidence>
<comment type="subunit">
    <text evidence="4">Heterotetramer of TRAP-alpha, TRAP-beta, TRAP-delta and TRAP-gamma.</text>
</comment>
<evidence type="ECO:0000256" key="5">
    <source>
        <dbReference type="ARBA" id="ARBA00014387"/>
    </source>
</evidence>
<gene>
    <name evidence="16" type="ORF">LOD99_12778</name>
</gene>
<evidence type="ECO:0000313" key="16">
    <source>
        <dbReference type="EMBL" id="KAI6646657.1"/>
    </source>
</evidence>
<evidence type="ECO:0000256" key="3">
    <source>
        <dbReference type="ARBA" id="ARBA00009294"/>
    </source>
</evidence>
<dbReference type="PANTHER" id="PTHR12731:SF1">
    <property type="entry name" value="TRANSLOCON-ASSOCIATED PROTEIN SUBUNIT DELTA"/>
    <property type="match status" value="1"/>
</dbReference>
<evidence type="ECO:0000256" key="9">
    <source>
        <dbReference type="ARBA" id="ARBA00022824"/>
    </source>
</evidence>
<sequence length="95" mass="10897">MAKGLEKYQITWVNEHSVATPGKYEIQIYDEESFTLLRKAERSGSEETTNPIFVLKINHPGARSPKPSIPIETFFILALIALIWFAYINKSRLVE</sequence>
<keyword evidence="6" id="KW-1017">Isopeptide bond</keyword>
<evidence type="ECO:0000256" key="15">
    <source>
        <dbReference type="SAM" id="Phobius"/>
    </source>
</evidence>
<keyword evidence="11 15" id="KW-1133">Transmembrane helix</keyword>
<evidence type="ECO:0000313" key="17">
    <source>
        <dbReference type="Proteomes" id="UP001165289"/>
    </source>
</evidence>
<evidence type="ECO:0000256" key="8">
    <source>
        <dbReference type="ARBA" id="ARBA00022729"/>
    </source>
</evidence>
<dbReference type="GO" id="GO:0005789">
    <property type="term" value="C:endoplasmic reticulum membrane"/>
    <property type="evidence" value="ECO:0007669"/>
    <property type="project" value="UniProtKB-SubCell"/>
</dbReference>
<name>A0AAV7JD06_9METZ</name>
<dbReference type="EMBL" id="JAKMXF010000354">
    <property type="protein sequence ID" value="KAI6646657.1"/>
    <property type="molecule type" value="Genomic_DNA"/>
</dbReference>
<keyword evidence="10" id="KW-0832">Ubl conjugation</keyword>
<keyword evidence="7 15" id="KW-0812">Transmembrane</keyword>
<protein>
    <recommendedName>
        <fullName evidence="5">Translocon-associated protein subunit delta</fullName>
    </recommendedName>
    <alternativeName>
        <fullName evidence="14">Signal sequence receptor subunit delta</fullName>
    </alternativeName>
</protein>
<dbReference type="Pfam" id="PF05404">
    <property type="entry name" value="TRAP-delta"/>
    <property type="match status" value="1"/>
</dbReference>
<comment type="subcellular location">
    <subcellularLocation>
        <location evidence="2">Endoplasmic reticulum membrane</location>
        <topology evidence="2">Single-pass type I membrane protein</topology>
    </subcellularLocation>
</comment>
<evidence type="ECO:0000256" key="6">
    <source>
        <dbReference type="ARBA" id="ARBA00022499"/>
    </source>
</evidence>
<comment type="similarity">
    <text evidence="3">Belongs to the TRAP-delta family.</text>
</comment>
<proteinExistence type="inferred from homology"/>
<accession>A0AAV7JD06</accession>
<organism evidence="16 17">
    <name type="scientific">Oopsacas minuta</name>
    <dbReference type="NCBI Taxonomy" id="111878"/>
    <lineage>
        <taxon>Eukaryota</taxon>
        <taxon>Metazoa</taxon>
        <taxon>Porifera</taxon>
        <taxon>Hexactinellida</taxon>
        <taxon>Hexasterophora</taxon>
        <taxon>Lyssacinosida</taxon>
        <taxon>Leucopsacidae</taxon>
        <taxon>Oopsacas</taxon>
    </lineage>
</organism>
<keyword evidence="8" id="KW-0732">Signal</keyword>